<reference evidence="2" key="1">
    <citation type="journal article" date="2011" name="MBio">
        <title>Novel metabolic attributes of the genus Cyanothece, comprising a group of unicellular nitrogen-fixing Cyanobacteria.</title>
        <authorList>
            <person name="Bandyopadhyay A."/>
            <person name="Elvitigala T."/>
            <person name="Welsh E."/>
            <person name="Stockel J."/>
            <person name="Liberton M."/>
            <person name="Min H."/>
            <person name="Sherman L.A."/>
            <person name="Pakrasi H.B."/>
        </authorList>
    </citation>
    <scope>NUCLEOTIDE SEQUENCE [LARGE SCALE GENOMIC DNA]</scope>
    <source>
        <strain evidence="2">PCC 7424</strain>
        <plasmid evidence="2">pP742404</plasmid>
    </source>
</reference>
<dbReference type="Proteomes" id="UP000002384">
    <property type="component" value="Plasmid pP742404"/>
</dbReference>
<gene>
    <name evidence="1" type="ordered locus">PCC7424_5579</name>
</gene>
<accession>B7KMX0</accession>
<protein>
    <submittedName>
        <fullName evidence="1">Uncharacterized protein</fullName>
    </submittedName>
</protein>
<proteinExistence type="predicted"/>
<dbReference type="OrthoDB" id="512931at2"/>
<keyword evidence="1" id="KW-0614">Plasmid</keyword>
<dbReference type="RefSeq" id="WP_012599375.1">
    <property type="nucleotide sequence ID" value="NC_011732.1"/>
</dbReference>
<evidence type="ECO:0000313" key="1">
    <source>
        <dbReference type="EMBL" id="ACK74142.1"/>
    </source>
</evidence>
<dbReference type="HOGENOM" id="CLU_1783671_0_0_3"/>
<sequence>MSNSQKKPREKLELLFQPYESSLDYDLVRFIKHHSYYSSKEIALSALKAFWLPLAARSSNRYNPSEILEITLHSLYILKKQLDFLSIEMNCCLGEPIGLTTEHQPPKKSVGQLNTDSSKISENLDEDEIWDFSNSGTEYSQQGLW</sequence>
<name>B7KMX0_GLOC7</name>
<dbReference type="KEGG" id="cyc:PCC7424_5579"/>
<organism evidence="1 2">
    <name type="scientific">Gloeothece citriformis (strain PCC 7424)</name>
    <name type="common">Cyanothece sp. (strain PCC 7424)</name>
    <dbReference type="NCBI Taxonomy" id="65393"/>
    <lineage>
        <taxon>Bacteria</taxon>
        <taxon>Bacillati</taxon>
        <taxon>Cyanobacteriota</taxon>
        <taxon>Cyanophyceae</taxon>
        <taxon>Oscillatoriophycideae</taxon>
        <taxon>Chroococcales</taxon>
        <taxon>Aphanothecaceae</taxon>
        <taxon>Gloeothece</taxon>
        <taxon>Gloeothece citriformis</taxon>
    </lineage>
</organism>
<keyword evidence="2" id="KW-1185">Reference proteome</keyword>
<dbReference type="EMBL" id="CP001295">
    <property type="protein sequence ID" value="ACK74142.1"/>
    <property type="molecule type" value="Genomic_DNA"/>
</dbReference>
<dbReference type="AlphaFoldDB" id="B7KMX0"/>
<evidence type="ECO:0000313" key="2">
    <source>
        <dbReference type="Proteomes" id="UP000002384"/>
    </source>
</evidence>
<geneLocation type="plasmid" evidence="1 2">
    <name>pP742404</name>
</geneLocation>